<comment type="caution">
    <text evidence="1">The sequence shown here is derived from an EMBL/GenBank/DDBJ whole genome shotgun (WGS) entry which is preliminary data.</text>
</comment>
<keyword evidence="2" id="KW-1185">Reference proteome</keyword>
<dbReference type="PANTHER" id="PTHR31047:SF0">
    <property type="entry name" value="MEIOTICALLY UP-REGULATED GENE 157 PROTEIN"/>
    <property type="match status" value="1"/>
</dbReference>
<name>A0ABW5VY22_9MICO</name>
<evidence type="ECO:0000313" key="2">
    <source>
        <dbReference type="Proteomes" id="UP001597479"/>
    </source>
</evidence>
<dbReference type="RefSeq" id="WP_377188357.1">
    <property type="nucleotide sequence ID" value="NZ_JBHUOG010000002.1"/>
</dbReference>
<dbReference type="GO" id="GO:0016787">
    <property type="term" value="F:hydrolase activity"/>
    <property type="evidence" value="ECO:0007669"/>
    <property type="project" value="UniProtKB-KW"/>
</dbReference>
<dbReference type="Gene3D" id="1.50.10.10">
    <property type="match status" value="1"/>
</dbReference>
<gene>
    <name evidence="1" type="ORF">ACFS27_23555</name>
</gene>
<evidence type="ECO:0000313" key="1">
    <source>
        <dbReference type="EMBL" id="MFD2796558.1"/>
    </source>
</evidence>
<organism evidence="1 2">
    <name type="scientific">Promicromonospora vindobonensis</name>
    <dbReference type="NCBI Taxonomy" id="195748"/>
    <lineage>
        <taxon>Bacteria</taxon>
        <taxon>Bacillati</taxon>
        <taxon>Actinomycetota</taxon>
        <taxon>Actinomycetes</taxon>
        <taxon>Micrococcales</taxon>
        <taxon>Promicromonosporaceae</taxon>
        <taxon>Promicromonospora</taxon>
    </lineage>
</organism>
<dbReference type="Pfam" id="PF06824">
    <property type="entry name" value="Glyco_hydro_125"/>
    <property type="match status" value="1"/>
</dbReference>
<dbReference type="SMART" id="SM01149">
    <property type="entry name" value="DUF1237"/>
    <property type="match status" value="1"/>
</dbReference>
<reference evidence="2" key="1">
    <citation type="journal article" date="2019" name="Int. J. Syst. Evol. Microbiol.">
        <title>The Global Catalogue of Microorganisms (GCM) 10K type strain sequencing project: providing services to taxonomists for standard genome sequencing and annotation.</title>
        <authorList>
            <consortium name="The Broad Institute Genomics Platform"/>
            <consortium name="The Broad Institute Genome Sequencing Center for Infectious Disease"/>
            <person name="Wu L."/>
            <person name="Ma J."/>
        </authorList>
    </citation>
    <scope>NUCLEOTIDE SEQUENCE [LARGE SCALE GENOMIC DNA]</scope>
    <source>
        <strain evidence="2">CCM 7044</strain>
    </source>
</reference>
<dbReference type="InterPro" id="IPR008313">
    <property type="entry name" value="GH125"/>
</dbReference>
<dbReference type="PIRSF" id="PIRSF028846">
    <property type="entry name" value="UCP028846"/>
    <property type="match status" value="1"/>
</dbReference>
<keyword evidence="1" id="KW-0378">Hydrolase</keyword>
<dbReference type="PANTHER" id="PTHR31047">
    <property type="entry name" value="MEIOTICALLY UP-REGULATED GENE 157 PROTEIN"/>
    <property type="match status" value="1"/>
</dbReference>
<dbReference type="InterPro" id="IPR012341">
    <property type="entry name" value="6hp_glycosidase-like_sf"/>
</dbReference>
<protein>
    <submittedName>
        <fullName evidence="1">Glycoside hydrolase family 125 protein</fullName>
    </submittedName>
</protein>
<sequence length="452" mass="48549">MTPTLLDPTITTTLREAADRVRAASGTRVGDLVEDALLRTLTDTITLGEDGTAFVITGDIPAMWMRDSTTQLTPYLRFIGSCPPLADLVAAVVRRQLACLDHDPYANAFNDGPTGAHYAPDDVCDDPHVWEQKYEIDSLAYPVTLAHTLWRATGRTDVFDKCAHRVLRTITRQLRVEQDHDTSAYRFQRDTDIPTETLARDGRGTAVGRTGMTWSGFRPSDDACTYGYNVPANLFAAQALLAIGDIATEVLDDAALAADARALSRELVAGVKKFGVVDAPSGPTSDGARDGAAPGRGRIYAYEVDGLGGVLCMDDANTPSLLSLPLIAPDVFDEAVWRETRDVVLSPANPYYFSGTAASGVGSPHTLPGRVWPIALAVEALTGTPEDRVRVLDLLARTDGGTGRMHEAFDASDPTAFSRPWFSWADSMFCELALAVADEAADVGRERGVSGA</sequence>
<dbReference type="Proteomes" id="UP001597479">
    <property type="component" value="Unassembled WGS sequence"/>
</dbReference>
<proteinExistence type="predicted"/>
<dbReference type="SUPFAM" id="SSF48208">
    <property type="entry name" value="Six-hairpin glycosidases"/>
    <property type="match status" value="1"/>
</dbReference>
<dbReference type="EMBL" id="JBHUOG010000002">
    <property type="protein sequence ID" value="MFD2796558.1"/>
    <property type="molecule type" value="Genomic_DNA"/>
</dbReference>
<accession>A0ABW5VY22</accession>
<dbReference type="InterPro" id="IPR008928">
    <property type="entry name" value="6-hairpin_glycosidase_sf"/>
</dbReference>